<accession>A0A0V0GEL4</accession>
<name>A0A0V0GEL4_SOLCH</name>
<proteinExistence type="predicted"/>
<feature type="non-terminal residue" evidence="1">
    <location>
        <position position="1"/>
    </location>
</feature>
<evidence type="ECO:0000313" key="1">
    <source>
        <dbReference type="EMBL" id="JAP06153.1"/>
    </source>
</evidence>
<reference evidence="1" key="1">
    <citation type="submission" date="2015-12" db="EMBL/GenBank/DDBJ databases">
        <title>Gene expression during late stages of embryo sac development: a critical building block for successful pollen-pistil interactions.</title>
        <authorList>
            <person name="Liu Y."/>
            <person name="Joly V."/>
            <person name="Sabar M."/>
            <person name="Matton D.P."/>
        </authorList>
    </citation>
    <scope>NUCLEOTIDE SEQUENCE</scope>
</reference>
<protein>
    <submittedName>
        <fullName evidence="1">Putative ovule protein</fullName>
    </submittedName>
</protein>
<organism evidence="1">
    <name type="scientific">Solanum chacoense</name>
    <name type="common">Chaco potato</name>
    <dbReference type="NCBI Taxonomy" id="4108"/>
    <lineage>
        <taxon>Eukaryota</taxon>
        <taxon>Viridiplantae</taxon>
        <taxon>Streptophyta</taxon>
        <taxon>Embryophyta</taxon>
        <taxon>Tracheophyta</taxon>
        <taxon>Spermatophyta</taxon>
        <taxon>Magnoliopsida</taxon>
        <taxon>eudicotyledons</taxon>
        <taxon>Gunneridae</taxon>
        <taxon>Pentapetalae</taxon>
        <taxon>asterids</taxon>
        <taxon>lamiids</taxon>
        <taxon>Solanales</taxon>
        <taxon>Solanaceae</taxon>
        <taxon>Solanoideae</taxon>
        <taxon>Solaneae</taxon>
        <taxon>Solanum</taxon>
    </lineage>
</organism>
<dbReference type="AlphaFoldDB" id="A0A0V0GEL4"/>
<dbReference type="EMBL" id="GEDG01042755">
    <property type="protein sequence ID" value="JAP06153.1"/>
    <property type="molecule type" value="Transcribed_RNA"/>
</dbReference>
<sequence length="63" mass="7171">SGDECDAVVLIQNQYHYLQTVSERNSEPHYQCLPPSQSVSHLLYISFLNPISSFFPLPNNGKF</sequence>